<comment type="caution">
    <text evidence="3">The sequence shown here is derived from an EMBL/GenBank/DDBJ whole genome shotgun (WGS) entry which is preliminary data.</text>
</comment>
<protein>
    <recommendedName>
        <fullName evidence="5">DUF1236 domain-containing protein</fullName>
    </recommendedName>
</protein>
<dbReference type="RefSeq" id="WP_184264944.1">
    <property type="nucleotide sequence ID" value="NZ_JACIIX010000014.1"/>
</dbReference>
<name>A0A7W9ZHZ1_NOVIT</name>
<evidence type="ECO:0000313" key="3">
    <source>
        <dbReference type="EMBL" id="MBB6211823.1"/>
    </source>
</evidence>
<evidence type="ECO:0000256" key="2">
    <source>
        <dbReference type="SAM" id="SignalP"/>
    </source>
</evidence>
<keyword evidence="4" id="KW-1185">Reference proteome</keyword>
<dbReference type="Proteomes" id="UP000544872">
    <property type="component" value="Unassembled WGS sequence"/>
</dbReference>
<proteinExistence type="predicted"/>
<organism evidence="3 4">
    <name type="scientific">Novispirillum itersonii</name>
    <name type="common">Aquaspirillum itersonii</name>
    <dbReference type="NCBI Taxonomy" id="189"/>
    <lineage>
        <taxon>Bacteria</taxon>
        <taxon>Pseudomonadati</taxon>
        <taxon>Pseudomonadota</taxon>
        <taxon>Alphaproteobacteria</taxon>
        <taxon>Rhodospirillales</taxon>
        <taxon>Novispirillaceae</taxon>
        <taxon>Novispirillum</taxon>
    </lineage>
</organism>
<dbReference type="EMBL" id="JACIIX010000014">
    <property type="protein sequence ID" value="MBB6211823.1"/>
    <property type="molecule type" value="Genomic_DNA"/>
</dbReference>
<dbReference type="AlphaFoldDB" id="A0A7W9ZHZ1"/>
<sequence>MSSLARFSLRAMLLAAVGLTTLSAPAFADPPWKQDRGRDWSDHDRGRHGRGWDDRRDVRRGPPAYGPRPYVVLERERYVYIEPPPRRVYVMPPPRPDVTVVIPLNF</sequence>
<feature type="compositionally biased region" description="Basic and acidic residues" evidence="1">
    <location>
        <begin position="32"/>
        <end position="60"/>
    </location>
</feature>
<feature type="signal peptide" evidence="2">
    <location>
        <begin position="1"/>
        <end position="28"/>
    </location>
</feature>
<gene>
    <name evidence="3" type="ORF">FHS48_003267</name>
</gene>
<evidence type="ECO:0000256" key="1">
    <source>
        <dbReference type="SAM" id="MobiDB-lite"/>
    </source>
</evidence>
<accession>A0A7W9ZHZ1</accession>
<evidence type="ECO:0008006" key="5">
    <source>
        <dbReference type="Google" id="ProtNLM"/>
    </source>
</evidence>
<reference evidence="3 4" key="1">
    <citation type="submission" date="2020-08" db="EMBL/GenBank/DDBJ databases">
        <title>Genomic Encyclopedia of Type Strains, Phase IV (KMG-IV): sequencing the most valuable type-strain genomes for metagenomic binning, comparative biology and taxonomic classification.</title>
        <authorList>
            <person name="Goeker M."/>
        </authorList>
    </citation>
    <scope>NUCLEOTIDE SEQUENCE [LARGE SCALE GENOMIC DNA]</scope>
    <source>
        <strain evidence="3 4">DSM 11590</strain>
    </source>
</reference>
<feature type="region of interest" description="Disordered" evidence="1">
    <location>
        <begin position="27"/>
        <end position="67"/>
    </location>
</feature>
<feature type="chain" id="PRO_5031081164" description="DUF1236 domain-containing protein" evidence="2">
    <location>
        <begin position="29"/>
        <end position="106"/>
    </location>
</feature>
<evidence type="ECO:0000313" key="4">
    <source>
        <dbReference type="Proteomes" id="UP000544872"/>
    </source>
</evidence>
<keyword evidence="2" id="KW-0732">Signal</keyword>